<feature type="domain" description="RNase H type-1" evidence="8">
    <location>
        <begin position="956"/>
        <end position="1085"/>
    </location>
</feature>
<evidence type="ECO:0000256" key="4">
    <source>
        <dbReference type="ARBA" id="ARBA00022759"/>
    </source>
</evidence>
<protein>
    <recommendedName>
        <fullName evidence="8">RNase H type-1 domain-containing protein</fullName>
    </recommendedName>
</protein>
<evidence type="ECO:0000256" key="1">
    <source>
        <dbReference type="ARBA" id="ARBA00022679"/>
    </source>
</evidence>
<dbReference type="CDD" id="cd00303">
    <property type="entry name" value="retropepsin_like"/>
    <property type="match status" value="1"/>
</dbReference>
<feature type="compositionally biased region" description="Basic and acidic residues" evidence="7">
    <location>
        <begin position="138"/>
        <end position="151"/>
    </location>
</feature>
<evidence type="ECO:0000256" key="2">
    <source>
        <dbReference type="ARBA" id="ARBA00022695"/>
    </source>
</evidence>
<proteinExistence type="predicted"/>
<keyword evidence="4" id="KW-0255">Endonuclease</keyword>
<dbReference type="Gene3D" id="3.30.420.10">
    <property type="entry name" value="Ribonuclease H-like superfamily/Ribonuclease H"/>
    <property type="match status" value="1"/>
</dbReference>
<dbReference type="GO" id="GO:0003964">
    <property type="term" value="F:RNA-directed DNA polymerase activity"/>
    <property type="evidence" value="ECO:0007669"/>
    <property type="project" value="UniProtKB-KW"/>
</dbReference>
<dbReference type="InterPro" id="IPR036397">
    <property type="entry name" value="RNaseH_sf"/>
</dbReference>
<feature type="compositionally biased region" description="Basic and acidic residues" evidence="7">
    <location>
        <begin position="427"/>
        <end position="448"/>
    </location>
</feature>
<dbReference type="SUPFAM" id="SSF56672">
    <property type="entry name" value="DNA/RNA polymerases"/>
    <property type="match status" value="1"/>
</dbReference>
<keyword evidence="5" id="KW-0378">Hydrolase</keyword>
<evidence type="ECO:0000256" key="7">
    <source>
        <dbReference type="SAM" id="MobiDB-lite"/>
    </source>
</evidence>
<organism evidence="9 10">
    <name type="scientific">Cuscuta campestris</name>
    <dbReference type="NCBI Taxonomy" id="132261"/>
    <lineage>
        <taxon>Eukaryota</taxon>
        <taxon>Viridiplantae</taxon>
        <taxon>Streptophyta</taxon>
        <taxon>Embryophyta</taxon>
        <taxon>Tracheophyta</taxon>
        <taxon>Spermatophyta</taxon>
        <taxon>Magnoliopsida</taxon>
        <taxon>eudicotyledons</taxon>
        <taxon>Gunneridae</taxon>
        <taxon>Pentapetalae</taxon>
        <taxon>asterids</taxon>
        <taxon>lamiids</taxon>
        <taxon>Solanales</taxon>
        <taxon>Convolvulaceae</taxon>
        <taxon>Cuscuteae</taxon>
        <taxon>Cuscuta</taxon>
        <taxon>Cuscuta subgen. Grammica</taxon>
        <taxon>Cuscuta sect. Cleistogrammica</taxon>
    </lineage>
</organism>
<feature type="compositionally biased region" description="Polar residues" evidence="7">
    <location>
        <begin position="524"/>
        <end position="533"/>
    </location>
</feature>
<keyword evidence="1" id="KW-0808">Transferase</keyword>
<feature type="compositionally biased region" description="Basic and acidic residues" evidence="7">
    <location>
        <begin position="116"/>
        <end position="131"/>
    </location>
</feature>
<dbReference type="InterPro" id="IPR041373">
    <property type="entry name" value="RT_RNaseH"/>
</dbReference>
<dbReference type="Pfam" id="PF17917">
    <property type="entry name" value="RT_RNaseH"/>
    <property type="match status" value="1"/>
</dbReference>
<evidence type="ECO:0000256" key="6">
    <source>
        <dbReference type="ARBA" id="ARBA00022918"/>
    </source>
</evidence>
<keyword evidence="10" id="KW-1185">Reference proteome</keyword>
<dbReference type="Proteomes" id="UP000595140">
    <property type="component" value="Unassembled WGS sequence"/>
</dbReference>
<feature type="region of interest" description="Disordered" evidence="7">
    <location>
        <begin position="1"/>
        <end position="49"/>
    </location>
</feature>
<dbReference type="SUPFAM" id="SSF53098">
    <property type="entry name" value="Ribonuclease H-like"/>
    <property type="match status" value="1"/>
</dbReference>
<dbReference type="PROSITE" id="PS50879">
    <property type="entry name" value="RNASE_H_1"/>
    <property type="match status" value="1"/>
</dbReference>
<feature type="compositionally biased region" description="Basic residues" evidence="7">
    <location>
        <begin position="476"/>
        <end position="486"/>
    </location>
</feature>
<dbReference type="Gene3D" id="2.40.70.10">
    <property type="entry name" value="Acid Proteases"/>
    <property type="match status" value="1"/>
</dbReference>
<dbReference type="InterPro" id="IPR012337">
    <property type="entry name" value="RNaseH-like_sf"/>
</dbReference>
<dbReference type="InterPro" id="IPR043502">
    <property type="entry name" value="DNA/RNA_pol_sf"/>
</dbReference>
<feature type="compositionally biased region" description="Basic residues" evidence="7">
    <location>
        <begin position="103"/>
        <end position="112"/>
    </location>
</feature>
<keyword evidence="3" id="KW-0540">Nuclease</keyword>
<feature type="compositionally biased region" description="Low complexity" evidence="7">
    <location>
        <begin position="541"/>
        <end position="550"/>
    </location>
</feature>
<gene>
    <name evidence="9" type="ORF">CCAM_LOCUS10929</name>
</gene>
<keyword evidence="6" id="KW-0695">RNA-directed DNA polymerase</keyword>
<dbReference type="GO" id="GO:0003676">
    <property type="term" value="F:nucleic acid binding"/>
    <property type="evidence" value="ECO:0007669"/>
    <property type="project" value="InterPro"/>
</dbReference>
<name>A0A484KTW3_9ASTE</name>
<dbReference type="AlphaFoldDB" id="A0A484KTW3"/>
<feature type="region of interest" description="Disordered" evidence="7">
    <location>
        <begin position="519"/>
        <end position="550"/>
    </location>
</feature>
<evidence type="ECO:0000256" key="3">
    <source>
        <dbReference type="ARBA" id="ARBA00022722"/>
    </source>
</evidence>
<feature type="compositionally biased region" description="Basic residues" evidence="7">
    <location>
        <begin position="186"/>
        <end position="195"/>
    </location>
</feature>
<evidence type="ECO:0000256" key="5">
    <source>
        <dbReference type="ARBA" id="ARBA00022801"/>
    </source>
</evidence>
<dbReference type="EMBL" id="OOIL02000779">
    <property type="protein sequence ID" value="VFQ69153.1"/>
    <property type="molecule type" value="Genomic_DNA"/>
</dbReference>
<dbReference type="InterPro" id="IPR002156">
    <property type="entry name" value="RNaseH_domain"/>
</dbReference>
<dbReference type="Pfam" id="PF13456">
    <property type="entry name" value="RVT_3"/>
    <property type="match status" value="1"/>
</dbReference>
<dbReference type="InterPro" id="IPR021109">
    <property type="entry name" value="Peptidase_aspartic_dom_sf"/>
</dbReference>
<feature type="region of interest" description="Disordered" evidence="7">
    <location>
        <begin position="103"/>
        <end position="218"/>
    </location>
</feature>
<dbReference type="OrthoDB" id="1736794at2759"/>
<dbReference type="Pfam" id="PF03732">
    <property type="entry name" value="Retrotrans_gag"/>
    <property type="match status" value="1"/>
</dbReference>
<keyword evidence="2" id="KW-0548">Nucleotidyltransferase</keyword>
<dbReference type="PANTHER" id="PTHR48475">
    <property type="entry name" value="RIBONUCLEASE H"/>
    <property type="match status" value="1"/>
</dbReference>
<dbReference type="GO" id="GO:0004523">
    <property type="term" value="F:RNA-DNA hybrid ribonuclease activity"/>
    <property type="evidence" value="ECO:0007669"/>
    <property type="project" value="InterPro"/>
</dbReference>
<evidence type="ECO:0000313" key="9">
    <source>
        <dbReference type="EMBL" id="VFQ69153.1"/>
    </source>
</evidence>
<reference evidence="9 10" key="1">
    <citation type="submission" date="2018-04" db="EMBL/GenBank/DDBJ databases">
        <authorList>
            <person name="Vogel A."/>
        </authorList>
    </citation>
    <scope>NUCLEOTIDE SEQUENCE [LARGE SCALE GENOMIC DNA]</scope>
</reference>
<accession>A0A484KTW3</accession>
<evidence type="ECO:0000259" key="8">
    <source>
        <dbReference type="PROSITE" id="PS50879"/>
    </source>
</evidence>
<sequence>MGWSQPIKGTHKERNPMRSLGSPPLSLEGTKTRRKRRRKDRRQEMDGRVCPPVDGLKWRYTPPGKSKAGADVLPNHCYYWAAFSRWSAFFIKKRFPTVTLGKNRSKRNKIAAKARTNLEGKEKLSSEDLRHQITLSQSRRETQDKSGERSFHSKAPKSSHLKDSQGTRRETGQGEDEEVESQGHISVHKRMRKNASQRLGPRTEESGENSGGHGNEDAGDILKLRKELEELKRQVDKDGSFGPTVEIISPFTARVMKAQLPRGMKAPEIRYKGVTDPNDHLATYQTHMLMHAVEDEIQCRLFVGTLEGPAVKWFLTLPNGTIDCFKDIAQLFLNAYGGRFQPKKHFTHLFSLKQKEGETNGELVQRWNEAINEVEPMDDKTSIALFMNVLRSGELFRKLDYDTPTSYKAMMARVNKFCATEESDRLKGKSEGAWHKGPDKEKKGEKTKAATLSIPTLKSLAAPVAEIESKEEGGQKRKRGDQKRRQWPYDPEKYCNFHRRPGHATEECHFLKKMEGEMKDKEPNANQEPNQGGNVWRRDAQPQQQVQENPEEFPQVRVIFGGPETGVTGKERKEWARKLYVGSIDIGQAAKKGRREPIVFSDEDLPFILSPHRTPLVISMAIHKFFVKRILVDTGSSVNVLYWEAAQQLGIRKEDLTNLNMPLSGFTGDIIEPEGSIKLDIIIGEHPKVRHMRMDFVVADIKCAHNAILGRPGLEDLGGALSLEHLCLKFRTPEGVGKVLGDQPAAKKAYLSACKKIDKENLNIQTIGHVLEDKEKKEEDRERPKPAVEMEEVVLFPEGDQEKAYLSSPPVLSKLLAGDVLFLYLGVAHLAVSSVLLREEERVQKPVYYTSRALRGPETRYTPLEKCVLAVVVTVKRLTPYFQAHPVRIMTNQPLGAVLKDPSSSGRVIKWAMVLSQYDISYQPRSSKKGQVIADFIVECTARGKPEEDGTGQERKRELWEVHSDGSCTKDGSGGGAVLTSPEGFKAYHSFKFMFRATNNEAEYEALIGGIQIALFMKIKHIHLKSDSKLAIGQLKGEMEAKEGRLKKYRDCAKTLLGQFESYELIYVPREENEEADMLAKLCRTIPIHMEGMVRQHERICPVWEEAVPVLEISGPGETPFALAYGFEAKVPTEVLVPSTMVETYTPSLNEQLVEVDSHFTQERRDDAAIKAEEYQRQSKRYHDKKVVLRVFEVGNWVLRKREKSQPTKGGKLAQNWEGPYRVEKVVRTGTYQLATSEGKALDNYWNVEHLKKFYQ</sequence>
<dbReference type="InterPro" id="IPR005162">
    <property type="entry name" value="Retrotrans_gag_dom"/>
</dbReference>
<dbReference type="CDD" id="cd09279">
    <property type="entry name" value="RNase_HI_like"/>
    <property type="match status" value="1"/>
</dbReference>
<feature type="region of interest" description="Disordered" evidence="7">
    <location>
        <begin position="427"/>
        <end position="488"/>
    </location>
</feature>
<dbReference type="PANTHER" id="PTHR48475:SF2">
    <property type="entry name" value="RIBONUCLEASE H"/>
    <property type="match status" value="1"/>
</dbReference>
<feature type="compositionally biased region" description="Basic and acidic residues" evidence="7">
    <location>
        <begin position="160"/>
        <end position="172"/>
    </location>
</feature>
<evidence type="ECO:0000313" key="10">
    <source>
        <dbReference type="Proteomes" id="UP000595140"/>
    </source>
</evidence>